<dbReference type="Proteomes" id="UP000320244">
    <property type="component" value="Unassembled WGS sequence"/>
</dbReference>
<sequence length="145" mass="15237">MRGRAPMKVQVTQIAGQRFEVHTDGATLTVDVPTAQGGQPGGFSSGELLLGALGACMLGTLVEAEALQGTQLEGVAVELVAEAAAKPQRIGSIDVHLELPAGLPPQQQDRYTRSPSRCKIHNTLHQPPTITMHTSTANTARIAHS</sequence>
<accession>A0A563DVY8</accession>
<name>A0A563DVY8_9MICO</name>
<dbReference type="InterPro" id="IPR015946">
    <property type="entry name" value="KH_dom-like_a/b"/>
</dbReference>
<dbReference type="PANTHER" id="PTHR39624:SF2">
    <property type="entry name" value="OSMC-LIKE PROTEIN"/>
    <property type="match status" value="1"/>
</dbReference>
<dbReference type="PANTHER" id="PTHR39624">
    <property type="entry name" value="PROTEIN INVOLVED IN RIMO-MEDIATED BETA-METHYLTHIOLATION OF RIBOSOMAL PROTEIN S12 YCAO"/>
    <property type="match status" value="1"/>
</dbReference>
<evidence type="ECO:0008006" key="3">
    <source>
        <dbReference type="Google" id="ProtNLM"/>
    </source>
</evidence>
<protein>
    <recommendedName>
        <fullName evidence="3">OsmC family protein</fullName>
    </recommendedName>
</protein>
<evidence type="ECO:0000313" key="2">
    <source>
        <dbReference type="Proteomes" id="UP000320244"/>
    </source>
</evidence>
<proteinExistence type="predicted"/>
<dbReference type="InterPro" id="IPR003718">
    <property type="entry name" value="OsmC/Ohr_fam"/>
</dbReference>
<dbReference type="Pfam" id="PF02566">
    <property type="entry name" value="OsmC"/>
    <property type="match status" value="1"/>
</dbReference>
<reference evidence="1 2" key="1">
    <citation type="submission" date="2019-05" db="EMBL/GenBank/DDBJ databases">
        <authorList>
            <person name="Lee S.D."/>
        </authorList>
    </citation>
    <scope>NUCLEOTIDE SEQUENCE [LARGE SCALE GENOMIC DNA]</scope>
    <source>
        <strain evidence="1 2">C5-26</strain>
    </source>
</reference>
<keyword evidence="2" id="KW-1185">Reference proteome</keyword>
<dbReference type="OrthoDB" id="9811389at2"/>
<dbReference type="EMBL" id="VCQV01000027">
    <property type="protein sequence ID" value="TWP34438.1"/>
    <property type="molecule type" value="Genomic_DNA"/>
</dbReference>
<gene>
    <name evidence="1" type="ORF">FGL98_17110</name>
</gene>
<organism evidence="1 2">
    <name type="scientific">Leekyejoonella antrihumi</name>
    <dbReference type="NCBI Taxonomy" id="1660198"/>
    <lineage>
        <taxon>Bacteria</taxon>
        <taxon>Bacillati</taxon>
        <taxon>Actinomycetota</taxon>
        <taxon>Actinomycetes</taxon>
        <taxon>Micrococcales</taxon>
        <taxon>Dermacoccaceae</taxon>
        <taxon>Leekyejoonella</taxon>
    </lineage>
</organism>
<evidence type="ECO:0000313" key="1">
    <source>
        <dbReference type="EMBL" id="TWP34438.1"/>
    </source>
</evidence>
<dbReference type="Gene3D" id="3.30.300.20">
    <property type="match status" value="1"/>
</dbReference>
<reference evidence="1 2" key="2">
    <citation type="submission" date="2019-08" db="EMBL/GenBank/DDBJ databases">
        <title>Jejuicoccus antrihumi gen. nov., sp. nov., a new member of the family Dermacoccaceae isolated from a cave.</title>
        <authorList>
            <person name="Schumann P."/>
            <person name="Kim I.S."/>
        </authorList>
    </citation>
    <scope>NUCLEOTIDE SEQUENCE [LARGE SCALE GENOMIC DNA]</scope>
    <source>
        <strain evidence="1 2">C5-26</strain>
    </source>
</reference>
<dbReference type="SUPFAM" id="SSF82784">
    <property type="entry name" value="OsmC-like"/>
    <property type="match status" value="1"/>
</dbReference>
<dbReference type="AlphaFoldDB" id="A0A563DVY8"/>
<dbReference type="InterPro" id="IPR036102">
    <property type="entry name" value="OsmC/Ohrsf"/>
</dbReference>
<comment type="caution">
    <text evidence="1">The sequence shown here is derived from an EMBL/GenBank/DDBJ whole genome shotgun (WGS) entry which is preliminary data.</text>
</comment>